<gene>
    <name evidence="2" type="ORF">AJ80_02272</name>
</gene>
<feature type="region of interest" description="Disordered" evidence="1">
    <location>
        <begin position="88"/>
        <end position="190"/>
    </location>
</feature>
<feature type="compositionally biased region" description="Low complexity" evidence="1">
    <location>
        <begin position="157"/>
        <end position="180"/>
    </location>
</feature>
<feature type="compositionally biased region" description="Basic residues" evidence="1">
    <location>
        <begin position="142"/>
        <end position="156"/>
    </location>
</feature>
<name>A0A2B7YPR7_POLH7</name>
<dbReference type="AlphaFoldDB" id="A0A2B7YPR7"/>
<organism evidence="2 3">
    <name type="scientific">Polytolypa hystricis (strain UAMH7299)</name>
    <dbReference type="NCBI Taxonomy" id="1447883"/>
    <lineage>
        <taxon>Eukaryota</taxon>
        <taxon>Fungi</taxon>
        <taxon>Dikarya</taxon>
        <taxon>Ascomycota</taxon>
        <taxon>Pezizomycotina</taxon>
        <taxon>Eurotiomycetes</taxon>
        <taxon>Eurotiomycetidae</taxon>
        <taxon>Onygenales</taxon>
        <taxon>Onygenales incertae sedis</taxon>
        <taxon>Polytolypa</taxon>
    </lineage>
</organism>
<reference evidence="2 3" key="1">
    <citation type="submission" date="2017-10" db="EMBL/GenBank/DDBJ databases">
        <title>Comparative genomics in systemic dimorphic fungi from Ajellomycetaceae.</title>
        <authorList>
            <person name="Munoz J.F."/>
            <person name="Mcewen J.G."/>
            <person name="Clay O.K."/>
            <person name="Cuomo C.A."/>
        </authorList>
    </citation>
    <scope>NUCLEOTIDE SEQUENCE [LARGE SCALE GENOMIC DNA]</scope>
    <source>
        <strain evidence="2 3">UAMH7299</strain>
    </source>
</reference>
<feature type="compositionally biased region" description="Polar residues" evidence="1">
    <location>
        <begin position="88"/>
        <end position="114"/>
    </location>
</feature>
<feature type="compositionally biased region" description="Low complexity" evidence="1">
    <location>
        <begin position="283"/>
        <end position="301"/>
    </location>
</feature>
<proteinExistence type="predicted"/>
<dbReference type="EMBL" id="PDNA01000021">
    <property type="protein sequence ID" value="PGH23666.1"/>
    <property type="molecule type" value="Genomic_DNA"/>
</dbReference>
<evidence type="ECO:0000256" key="1">
    <source>
        <dbReference type="SAM" id="MobiDB-lite"/>
    </source>
</evidence>
<evidence type="ECO:0000313" key="3">
    <source>
        <dbReference type="Proteomes" id="UP000224634"/>
    </source>
</evidence>
<sequence>MAATITCTHVNDDSARKHQLAPIHMHNDTVSSPFLYIPSLLGENDSTKSVYDISLSSQLADGSDTLPPGLSIGTYRKSFYTTIEVSEIGSPQQSFSPSTTEPGTMSPLSTFSETSVEDPEEARRLIKATSDPASPTATGANARKHGRKDSKSKASRSRTSSCSTSNQRSRSRSITSRSSSIARLKTAKEPSTLTRAYTQIGSLNHRKTDPFTAHRRVDRDLVSFHRDSCRLFESTDKGTENTLRNVASEGGNTNTQRLVLSERRSSLSTSLRTQTSYALGGRINNAITTSTPSSSPLLNPAQSPMSPTSVEDGLSPAPQTHHNWDPVRPDDSAAAHQTSTDDSDTYKPIPATVIDWTSPSTRRREYKAIDRSSRGVRGFWRRFAPLWCQSRERRMLFFEEGKGGKEMYEGSVRRFRMDVPDDEEEVDKAPKPVAAHIDNSLAAKSVLKWTQSIGVLSNIKKDRESWHAFNMRRTTG</sequence>
<comment type="caution">
    <text evidence="2">The sequence shown here is derived from an EMBL/GenBank/DDBJ whole genome shotgun (WGS) entry which is preliminary data.</text>
</comment>
<protein>
    <submittedName>
        <fullName evidence="2">Uncharacterized protein</fullName>
    </submittedName>
</protein>
<keyword evidence="3" id="KW-1185">Reference proteome</keyword>
<feature type="compositionally biased region" description="Basic and acidic residues" evidence="1">
    <location>
        <begin position="322"/>
        <end position="333"/>
    </location>
</feature>
<feature type="region of interest" description="Disordered" evidence="1">
    <location>
        <begin position="283"/>
        <end position="351"/>
    </location>
</feature>
<evidence type="ECO:0000313" key="2">
    <source>
        <dbReference type="EMBL" id="PGH23666.1"/>
    </source>
</evidence>
<dbReference type="OrthoDB" id="5366332at2759"/>
<dbReference type="Proteomes" id="UP000224634">
    <property type="component" value="Unassembled WGS sequence"/>
</dbReference>
<accession>A0A2B7YPR7</accession>